<sequence>MIGERLQELRKDHGVSQAQLAELLGVSHYTISSYECNRSDPDDNSKIIIAKLFDVSVDYLIGLIDEPLSFNRNNRSLPLPQSFTKADCDNVLDYIKYLEFKKNKFNER</sequence>
<dbReference type="SMART" id="SM00530">
    <property type="entry name" value="HTH_XRE"/>
    <property type="match status" value="1"/>
</dbReference>
<dbReference type="AlphaFoldDB" id="A0A2N0UJ21"/>
<dbReference type="GO" id="GO:0003677">
    <property type="term" value="F:DNA binding"/>
    <property type="evidence" value="ECO:0007669"/>
    <property type="project" value="UniProtKB-KW"/>
</dbReference>
<dbReference type="InterPro" id="IPR010982">
    <property type="entry name" value="Lambda_DNA-bd_dom_sf"/>
</dbReference>
<proteinExistence type="predicted"/>
<keyword evidence="4" id="KW-1185">Reference proteome</keyword>
<dbReference type="PANTHER" id="PTHR46558">
    <property type="entry name" value="TRACRIPTIONAL REGULATORY PROTEIN-RELATED-RELATED"/>
    <property type="match status" value="1"/>
</dbReference>
<evidence type="ECO:0000256" key="1">
    <source>
        <dbReference type="ARBA" id="ARBA00023125"/>
    </source>
</evidence>
<accession>A0A2N0UJ21</accession>
<protein>
    <submittedName>
        <fullName evidence="3">HTH-type transcriptional regulator ImmR</fullName>
    </submittedName>
</protein>
<dbReference type="Gene3D" id="1.10.260.40">
    <property type="entry name" value="lambda repressor-like DNA-binding domains"/>
    <property type="match status" value="1"/>
</dbReference>
<dbReference type="EMBL" id="NNSR01000073">
    <property type="protein sequence ID" value="PKD26987.1"/>
    <property type="molecule type" value="Genomic_DNA"/>
</dbReference>
<dbReference type="PANTHER" id="PTHR46558:SF11">
    <property type="entry name" value="HTH-TYPE TRANSCRIPTIONAL REGULATOR XRE"/>
    <property type="match status" value="1"/>
</dbReference>
<evidence type="ECO:0000259" key="2">
    <source>
        <dbReference type="PROSITE" id="PS50943"/>
    </source>
</evidence>
<evidence type="ECO:0000313" key="3">
    <source>
        <dbReference type="EMBL" id="PKD26987.1"/>
    </source>
</evidence>
<feature type="domain" description="HTH cro/C1-type" evidence="2">
    <location>
        <begin position="6"/>
        <end position="60"/>
    </location>
</feature>
<gene>
    <name evidence="3" type="primary">immR_4</name>
    <name evidence="3" type="ORF">RBATCC27255_01853</name>
</gene>
<dbReference type="SUPFAM" id="SSF47413">
    <property type="entry name" value="lambda repressor-like DNA-binding domains"/>
    <property type="match status" value="1"/>
</dbReference>
<dbReference type="CDD" id="cd00093">
    <property type="entry name" value="HTH_XRE"/>
    <property type="match status" value="1"/>
</dbReference>
<dbReference type="Pfam" id="PF01381">
    <property type="entry name" value="HTH_3"/>
    <property type="match status" value="1"/>
</dbReference>
<dbReference type="InterPro" id="IPR001387">
    <property type="entry name" value="Cro/C1-type_HTH"/>
</dbReference>
<name>A0A2N0UJ21_9FIRM</name>
<evidence type="ECO:0000313" key="4">
    <source>
        <dbReference type="Proteomes" id="UP000233425"/>
    </source>
</evidence>
<dbReference type="PROSITE" id="PS50943">
    <property type="entry name" value="HTH_CROC1"/>
    <property type="match status" value="1"/>
</dbReference>
<dbReference type="Proteomes" id="UP000233425">
    <property type="component" value="Unassembled WGS sequence"/>
</dbReference>
<comment type="caution">
    <text evidence="3">The sequence shown here is derived from an EMBL/GenBank/DDBJ whole genome shotgun (WGS) entry which is preliminary data.</text>
</comment>
<organism evidence="3 4">
    <name type="scientific">Ruminococcus bromii</name>
    <dbReference type="NCBI Taxonomy" id="40518"/>
    <lineage>
        <taxon>Bacteria</taxon>
        <taxon>Bacillati</taxon>
        <taxon>Bacillota</taxon>
        <taxon>Clostridia</taxon>
        <taxon>Eubacteriales</taxon>
        <taxon>Oscillospiraceae</taxon>
        <taxon>Ruminococcus</taxon>
    </lineage>
</organism>
<reference evidence="3" key="1">
    <citation type="journal article" date="2018" name="Environ. Microbiol.">
        <title>Sporulation capability and amylosome conservation among diverse human colonic and rumen isolates of the keystone starch-degrader Ruminococcus bromii.</title>
        <authorList>
            <person name="Mukhopadhya I."/>
            <person name="Morais S."/>
            <person name="Laverde-Gomez J."/>
            <person name="Sheridan P.O."/>
            <person name="Walker A.W."/>
            <person name="Kelly W."/>
            <person name="Klieve A.V."/>
            <person name="Ouwerkerk D."/>
            <person name="Duncan S.H."/>
            <person name="Louis P."/>
            <person name="Koropatkin N."/>
            <person name="Cockburn D."/>
            <person name="Kibler R."/>
            <person name="Cooper P.J."/>
            <person name="Sandoval C."/>
            <person name="Crost E."/>
            <person name="Juge N."/>
            <person name="Bayer E.A."/>
            <person name="Flint H.J."/>
        </authorList>
    </citation>
    <scope>NUCLEOTIDE SEQUENCE [LARGE SCALE GENOMIC DNA]</scope>
    <source>
        <strain evidence="3">ATCC 27255</strain>
    </source>
</reference>
<dbReference type="RefSeq" id="WP_101029764.1">
    <property type="nucleotide sequence ID" value="NZ_CABMMZ010000073.1"/>
</dbReference>
<keyword evidence="1" id="KW-0238">DNA-binding</keyword>